<evidence type="ECO:0000313" key="2">
    <source>
        <dbReference type="EMBL" id="QHI11973.1"/>
    </source>
</evidence>
<dbReference type="Proteomes" id="UP000463868">
    <property type="component" value="Chromosome"/>
</dbReference>
<dbReference type="InterPro" id="IPR001054">
    <property type="entry name" value="A/G_cyclase"/>
</dbReference>
<proteinExistence type="predicted"/>
<protein>
    <submittedName>
        <fullName evidence="2">Transcriptional regulator</fullName>
    </submittedName>
</protein>
<feature type="domain" description="Guanylate cyclase" evidence="1">
    <location>
        <begin position="49"/>
        <end position="194"/>
    </location>
</feature>
<reference evidence="2 3" key="1">
    <citation type="submission" date="2018-08" db="EMBL/GenBank/DDBJ databases">
        <title>Analysis of the genomic diversity of Mexican Acinetobacter haemolyticus clinical isolates.</title>
        <authorList>
            <person name="Castro-Jaimes S."/>
            <person name="Cevallos M.A."/>
        </authorList>
    </citation>
    <scope>NUCLEOTIDE SEQUENCE [LARGE SCALE GENOMIC DNA]</scope>
    <source>
        <strain evidence="2 3">AN43</strain>
    </source>
</reference>
<dbReference type="Gene3D" id="3.30.70.1230">
    <property type="entry name" value="Nucleotide cyclase"/>
    <property type="match status" value="2"/>
</dbReference>
<evidence type="ECO:0000313" key="3">
    <source>
        <dbReference type="Proteomes" id="UP000463868"/>
    </source>
</evidence>
<dbReference type="GO" id="GO:0009190">
    <property type="term" value="P:cyclic nucleotide biosynthetic process"/>
    <property type="evidence" value="ECO:0007669"/>
    <property type="project" value="InterPro"/>
</dbReference>
<feature type="domain" description="Guanylate cyclase" evidence="1">
    <location>
        <begin position="290"/>
        <end position="411"/>
    </location>
</feature>
<dbReference type="GO" id="GO:0035556">
    <property type="term" value="P:intracellular signal transduction"/>
    <property type="evidence" value="ECO:0007669"/>
    <property type="project" value="InterPro"/>
</dbReference>
<dbReference type="EMBL" id="CP031976">
    <property type="protein sequence ID" value="QHI11973.1"/>
    <property type="molecule type" value="Genomic_DNA"/>
</dbReference>
<evidence type="ECO:0000259" key="1">
    <source>
        <dbReference type="PROSITE" id="PS50125"/>
    </source>
</evidence>
<dbReference type="PROSITE" id="PS50125">
    <property type="entry name" value="GUANYLATE_CYCLASE_2"/>
    <property type="match status" value="2"/>
</dbReference>
<accession>A0A857IFT6</accession>
<dbReference type="InterPro" id="IPR029787">
    <property type="entry name" value="Nucleotide_cyclase"/>
</dbReference>
<dbReference type="Pfam" id="PF00211">
    <property type="entry name" value="Guanylate_cyc"/>
    <property type="match status" value="2"/>
</dbReference>
<dbReference type="GO" id="GO:0004016">
    <property type="term" value="F:adenylate cyclase activity"/>
    <property type="evidence" value="ECO:0007669"/>
    <property type="project" value="UniProtKB-ARBA"/>
</dbReference>
<name>A0A857IFT6_ACIHA</name>
<organism evidence="2 3">
    <name type="scientific">Acinetobacter haemolyticus</name>
    <dbReference type="NCBI Taxonomy" id="29430"/>
    <lineage>
        <taxon>Bacteria</taxon>
        <taxon>Pseudomonadati</taxon>
        <taxon>Pseudomonadota</taxon>
        <taxon>Gammaproteobacteria</taxon>
        <taxon>Moraxellales</taxon>
        <taxon>Moraxellaceae</taxon>
        <taxon>Acinetobacter</taxon>
    </lineage>
</organism>
<dbReference type="SUPFAM" id="SSF55073">
    <property type="entry name" value="Nucleotide cyclase"/>
    <property type="match status" value="2"/>
</dbReference>
<dbReference type="AlphaFoldDB" id="A0A857IFT6"/>
<dbReference type="RefSeq" id="WP_004910179.1">
    <property type="nucleotide sequence ID" value="NZ_BBSE01000057.1"/>
</dbReference>
<gene>
    <name evidence="2" type="ORF">AhaeAN43_00505</name>
</gene>
<sequence length="512" mass="56655">MTKVWNHENALNSIENRLKDVNNISITEYAKRRDLSKIKTAEACVLDGVHLYIDILNMDGLLGTTISEGETCHKRVLQFLSLHYRAIDKILESCGAIRVDYHNQRLHAVITQPYNTESDAESKRIYKAVAIAKTILDVSNQLDDERDEDNTSLPQAKMRVGIDSGIALTVNNGRNGHREPLFLGDPANHAAKIASGGNSSGIFMTNRAREVIGLNRVGSEKNTALNNIDINQIVSQTKIPVTVDQIIECWRNDLNSHPIGKFKFTRQTPPLKDMDILNLTPGNSKRQEAVSIYADIDGFTNYVTEHIYSNPEAVVKVLHVLRSELERVLTNDFGGRRIRFIGDCVHGVICEGTSQSTNIPETITTAVICASAMRSSFDLALEILAQNGIDTGDLGLQIGLEYGPIVISRLGKQGNKIRCCISRAVIESENAQMRCDGNQTALGEAAYRHAPDDVKKLFNHHRKANHLDYNEIIESLADSKNASATSVKEAAYDSASTLMQKASTQVVRPYCK</sequence>